<dbReference type="PANTHER" id="PTHR42978">
    <property type="entry name" value="QUORUM-QUENCHING LACTONASE YTNP-RELATED-RELATED"/>
    <property type="match status" value="1"/>
</dbReference>
<dbReference type="PANTHER" id="PTHR42978:SF2">
    <property type="entry name" value="102 KBASES UNSTABLE REGION: FROM 1 TO 119443"/>
    <property type="match status" value="1"/>
</dbReference>
<dbReference type="SMART" id="SM00849">
    <property type="entry name" value="Lactamase_B"/>
    <property type="match status" value="1"/>
</dbReference>
<dbReference type="InterPro" id="IPR001279">
    <property type="entry name" value="Metallo-B-lactamas"/>
</dbReference>
<accession>A0A9W8JBE7</accession>
<name>A0A9W8JBE7_9AGAR</name>
<evidence type="ECO:0000256" key="1">
    <source>
        <dbReference type="ARBA" id="ARBA00001947"/>
    </source>
</evidence>
<dbReference type="CDD" id="cd07730">
    <property type="entry name" value="metallo-hydrolase-like_MBL-fold"/>
    <property type="match status" value="1"/>
</dbReference>
<dbReference type="SUPFAM" id="SSF56281">
    <property type="entry name" value="Metallo-hydrolase/oxidoreductase"/>
    <property type="match status" value="1"/>
</dbReference>
<dbReference type="Proteomes" id="UP001140091">
    <property type="component" value="Unassembled WGS sequence"/>
</dbReference>
<keyword evidence="3" id="KW-0479">Metal-binding</keyword>
<dbReference type="EMBL" id="JANBPK010000859">
    <property type="protein sequence ID" value="KAJ2929744.1"/>
    <property type="molecule type" value="Genomic_DNA"/>
</dbReference>
<dbReference type="OrthoDB" id="10250730at2759"/>
<evidence type="ECO:0000256" key="4">
    <source>
        <dbReference type="ARBA" id="ARBA00022801"/>
    </source>
</evidence>
<keyword evidence="4" id="KW-0378">Hydrolase</keyword>
<dbReference type="AlphaFoldDB" id="A0A9W8JBE7"/>
<feature type="non-terminal residue" evidence="7">
    <location>
        <position position="275"/>
    </location>
</feature>
<dbReference type="GO" id="GO:0046872">
    <property type="term" value="F:metal ion binding"/>
    <property type="evidence" value="ECO:0007669"/>
    <property type="project" value="UniProtKB-KW"/>
</dbReference>
<dbReference type="Gene3D" id="3.60.15.10">
    <property type="entry name" value="Ribonuclease Z/Hydroxyacylglutathione hydrolase-like"/>
    <property type="match status" value="1"/>
</dbReference>
<dbReference type="InterPro" id="IPR051013">
    <property type="entry name" value="MBL_superfamily_lactonases"/>
</dbReference>
<comment type="caution">
    <text evidence="7">The sequence shown here is derived from an EMBL/GenBank/DDBJ whole genome shotgun (WGS) entry which is preliminary data.</text>
</comment>
<protein>
    <recommendedName>
        <fullName evidence="6">Metallo-beta-lactamase domain-containing protein</fullName>
    </recommendedName>
</protein>
<evidence type="ECO:0000313" key="8">
    <source>
        <dbReference type="Proteomes" id="UP001140091"/>
    </source>
</evidence>
<dbReference type="Pfam" id="PF00753">
    <property type="entry name" value="Lactamase_B"/>
    <property type="match status" value="1"/>
</dbReference>
<evidence type="ECO:0000256" key="2">
    <source>
        <dbReference type="ARBA" id="ARBA00007749"/>
    </source>
</evidence>
<evidence type="ECO:0000259" key="6">
    <source>
        <dbReference type="SMART" id="SM00849"/>
    </source>
</evidence>
<evidence type="ECO:0000313" key="7">
    <source>
        <dbReference type="EMBL" id="KAJ2929744.1"/>
    </source>
</evidence>
<evidence type="ECO:0000256" key="5">
    <source>
        <dbReference type="ARBA" id="ARBA00022833"/>
    </source>
</evidence>
<keyword evidence="8" id="KW-1185">Reference proteome</keyword>
<feature type="domain" description="Metallo-beta-lactamase" evidence="6">
    <location>
        <begin position="2"/>
        <end position="239"/>
    </location>
</feature>
<organism evidence="7 8">
    <name type="scientific">Candolleomyces eurysporus</name>
    <dbReference type="NCBI Taxonomy" id="2828524"/>
    <lineage>
        <taxon>Eukaryota</taxon>
        <taxon>Fungi</taxon>
        <taxon>Dikarya</taxon>
        <taxon>Basidiomycota</taxon>
        <taxon>Agaricomycotina</taxon>
        <taxon>Agaricomycetes</taxon>
        <taxon>Agaricomycetidae</taxon>
        <taxon>Agaricales</taxon>
        <taxon>Agaricineae</taxon>
        <taxon>Psathyrellaceae</taxon>
        <taxon>Candolleomyces</taxon>
    </lineage>
</organism>
<reference evidence="7" key="1">
    <citation type="submission" date="2022-06" db="EMBL/GenBank/DDBJ databases">
        <title>Genome Sequence of Candolleomyces eurysporus.</title>
        <authorList>
            <person name="Buettner E."/>
        </authorList>
    </citation>
    <scope>NUCLEOTIDE SEQUENCE</scope>
    <source>
        <strain evidence="7">VTCC 930004</strain>
    </source>
</reference>
<comment type="cofactor">
    <cofactor evidence="1">
        <name>Zn(2+)</name>
        <dbReference type="ChEBI" id="CHEBI:29105"/>
    </cofactor>
</comment>
<dbReference type="GO" id="GO:0016787">
    <property type="term" value="F:hydrolase activity"/>
    <property type="evidence" value="ECO:0007669"/>
    <property type="project" value="UniProtKB-KW"/>
</dbReference>
<evidence type="ECO:0000256" key="3">
    <source>
        <dbReference type="ARBA" id="ARBA00022723"/>
    </source>
</evidence>
<sequence length="275" mass="30710">MPSLSFLLQHSFRQEKFLFDLGIRRNIETYPALIYQELKSGEVPVSTPQTVVESLVKGGLAPDDIDHVAISHVHWDHIGNTELFTGKTRFILSEEGKGLIASAYPENPKSEFLTNIPPAEQTVYLPVEDSETVQWRPAGPFPRAYDFYGDGSLYIVDSPGHLPGHINILARTSDDGSWIFLAGDSVHHWHIMDGTAQIAVGVEEDPSFCLHRDLAKAEEHIERIKEFDALPRTEVILAHDEPWYEKNKGGPYFFPGTIPAIGARKDGEAKPSVLQ</sequence>
<comment type="similarity">
    <text evidence="2">Belongs to the metallo-beta-lactamase superfamily.</text>
</comment>
<keyword evidence="5" id="KW-0862">Zinc</keyword>
<gene>
    <name evidence="7" type="ORF">H1R20_g7333</name>
</gene>
<proteinExistence type="inferred from homology"/>
<dbReference type="InterPro" id="IPR036866">
    <property type="entry name" value="RibonucZ/Hydroxyglut_hydro"/>
</dbReference>